<organism evidence="2">
    <name type="scientific">Arion vulgaris</name>
    <dbReference type="NCBI Taxonomy" id="1028688"/>
    <lineage>
        <taxon>Eukaryota</taxon>
        <taxon>Metazoa</taxon>
        <taxon>Spiralia</taxon>
        <taxon>Lophotrochozoa</taxon>
        <taxon>Mollusca</taxon>
        <taxon>Gastropoda</taxon>
        <taxon>Heterobranchia</taxon>
        <taxon>Euthyneura</taxon>
        <taxon>Panpulmonata</taxon>
        <taxon>Eupulmonata</taxon>
        <taxon>Stylommatophora</taxon>
        <taxon>Helicina</taxon>
        <taxon>Arionoidea</taxon>
        <taxon>Arionidae</taxon>
        <taxon>Arion</taxon>
    </lineage>
</organism>
<keyword evidence="1" id="KW-0732">Signal</keyword>
<dbReference type="SUPFAM" id="SSF53254">
    <property type="entry name" value="Phosphoglycerate mutase-like"/>
    <property type="match status" value="1"/>
</dbReference>
<accession>A0A0B7ABA5</accession>
<sequence length="332" mass="37697">MLLPFVTTLLIVNYVLLEKAAGSTVYDASVNSNSDLLTHPRITENCRHVFEGNEGTAIQGFKLRQVFVATTPGLLTPHISNSQSSSYEPDEYVRFCSFRDFLKSGIADYLKTLTIKEKFRGNVIKPDFKIFYSMPDEENCQKQILSLFGLSQLINLGKYLLKSYNDKLVSLDTVQPHPGLAVTYGDETFFHSLSALLYGLLTEKQFIYTHIKKSSYDFSEEAQLQNTYQDLHYFMEQSYIKEYHLFKNSKVNPDDVANPLLFDPNESSKSAISHLSNSLCPTFSDHSSQTVTVTHQDVDNIFNASDLHNIYLTNSLVSNVFHRSYIRTPAVS</sequence>
<gene>
    <name evidence="2" type="primary">ORF103955</name>
</gene>
<dbReference type="EMBL" id="HACG01030441">
    <property type="protein sequence ID" value="CEK77306.1"/>
    <property type="molecule type" value="Transcribed_RNA"/>
</dbReference>
<feature type="chain" id="PRO_5002111555" evidence="1">
    <location>
        <begin position="23"/>
        <end position="332"/>
    </location>
</feature>
<dbReference type="InterPro" id="IPR029033">
    <property type="entry name" value="His_PPase_superfam"/>
</dbReference>
<feature type="signal peptide" evidence="1">
    <location>
        <begin position="1"/>
        <end position="22"/>
    </location>
</feature>
<evidence type="ECO:0000256" key="1">
    <source>
        <dbReference type="SAM" id="SignalP"/>
    </source>
</evidence>
<dbReference type="AlphaFoldDB" id="A0A0B7ABA5"/>
<proteinExistence type="predicted"/>
<name>A0A0B7ABA5_9EUPU</name>
<reference evidence="2" key="1">
    <citation type="submission" date="2014-12" db="EMBL/GenBank/DDBJ databases">
        <title>Insight into the proteome of Arion vulgaris.</title>
        <authorList>
            <person name="Aradska J."/>
            <person name="Bulat T."/>
            <person name="Smidak R."/>
            <person name="Sarate P."/>
            <person name="Gangsoo J."/>
            <person name="Sialana F."/>
            <person name="Bilban M."/>
            <person name="Lubec G."/>
        </authorList>
    </citation>
    <scope>NUCLEOTIDE SEQUENCE</scope>
    <source>
        <tissue evidence="2">Skin</tissue>
    </source>
</reference>
<protein>
    <submittedName>
        <fullName evidence="2">Uncharacterized protein</fullName>
    </submittedName>
</protein>
<evidence type="ECO:0000313" key="2">
    <source>
        <dbReference type="EMBL" id="CEK77306.1"/>
    </source>
</evidence>